<gene>
    <name evidence="10" type="primary">LOC100180123</name>
</gene>
<keyword evidence="5" id="KW-0863">Zinc-finger</keyword>
<reference evidence="11" key="1">
    <citation type="journal article" date="2002" name="Science">
        <title>The draft genome of Ciona intestinalis: insights into chordate and vertebrate origins.</title>
        <authorList>
            <person name="Dehal P."/>
            <person name="Satou Y."/>
            <person name="Campbell R.K."/>
            <person name="Chapman J."/>
            <person name="Degnan B."/>
            <person name="De Tomaso A."/>
            <person name="Davidson B."/>
            <person name="Di Gregorio A."/>
            <person name="Gelpke M."/>
            <person name="Goodstein D.M."/>
            <person name="Harafuji N."/>
            <person name="Hastings K.E."/>
            <person name="Ho I."/>
            <person name="Hotta K."/>
            <person name="Huang W."/>
            <person name="Kawashima T."/>
            <person name="Lemaire P."/>
            <person name="Martinez D."/>
            <person name="Meinertzhagen I.A."/>
            <person name="Necula S."/>
            <person name="Nonaka M."/>
            <person name="Putnam N."/>
            <person name="Rash S."/>
            <person name="Saiga H."/>
            <person name="Satake M."/>
            <person name="Terry A."/>
            <person name="Yamada L."/>
            <person name="Wang H.G."/>
            <person name="Awazu S."/>
            <person name="Azumi K."/>
            <person name="Boore J."/>
            <person name="Branno M."/>
            <person name="Chin-Bow S."/>
            <person name="DeSantis R."/>
            <person name="Doyle S."/>
            <person name="Francino P."/>
            <person name="Keys D.N."/>
            <person name="Haga S."/>
            <person name="Hayashi H."/>
            <person name="Hino K."/>
            <person name="Imai K.S."/>
            <person name="Inaba K."/>
            <person name="Kano S."/>
            <person name="Kobayashi K."/>
            <person name="Kobayashi M."/>
            <person name="Lee B.I."/>
            <person name="Makabe K.W."/>
            <person name="Manohar C."/>
            <person name="Matassi G."/>
            <person name="Medina M."/>
            <person name="Mochizuki Y."/>
            <person name="Mount S."/>
            <person name="Morishita T."/>
            <person name="Miura S."/>
            <person name="Nakayama A."/>
            <person name="Nishizaka S."/>
            <person name="Nomoto H."/>
            <person name="Ohta F."/>
            <person name="Oishi K."/>
            <person name="Rigoutsos I."/>
            <person name="Sano M."/>
            <person name="Sasaki A."/>
            <person name="Sasakura Y."/>
            <person name="Shoguchi E."/>
            <person name="Shin-i T."/>
            <person name="Spagnuolo A."/>
            <person name="Stainier D."/>
            <person name="Suzuki M.M."/>
            <person name="Tassy O."/>
            <person name="Takatori N."/>
            <person name="Tokuoka M."/>
            <person name="Yagi K."/>
            <person name="Yoshizaki F."/>
            <person name="Wada S."/>
            <person name="Zhang C."/>
            <person name="Hyatt P.D."/>
            <person name="Larimer F."/>
            <person name="Detter C."/>
            <person name="Doggett N."/>
            <person name="Glavina T."/>
            <person name="Hawkins T."/>
            <person name="Richardson P."/>
            <person name="Lucas S."/>
            <person name="Kohara Y."/>
            <person name="Levine M."/>
            <person name="Satoh N."/>
            <person name="Rokhsar D.S."/>
        </authorList>
    </citation>
    <scope>NUCLEOTIDE SEQUENCE [LARGE SCALE GENOMIC DNA]</scope>
</reference>
<dbReference type="PANTHER" id="PTHR45981">
    <property type="entry name" value="LD02310P"/>
    <property type="match status" value="1"/>
</dbReference>
<dbReference type="HOGENOM" id="CLU_1232296_0_0_1"/>
<dbReference type="InterPro" id="IPR013083">
    <property type="entry name" value="Znf_RING/FYVE/PHD"/>
</dbReference>
<dbReference type="STRING" id="7719.ENSCINP00000001493"/>
<keyword evidence="4" id="KW-0479">Metal-binding</keyword>
<dbReference type="GO" id="GO:0008270">
    <property type="term" value="F:zinc ion binding"/>
    <property type="evidence" value="ECO:0007669"/>
    <property type="project" value="UniProtKB-KW"/>
</dbReference>
<reference evidence="10" key="3">
    <citation type="submission" date="2025-09" db="UniProtKB">
        <authorList>
            <consortium name="Ensembl"/>
        </authorList>
    </citation>
    <scope>IDENTIFICATION</scope>
</reference>
<name>F6RJ60_CIOIN</name>
<feature type="compositionally biased region" description="Polar residues" evidence="8">
    <location>
        <begin position="97"/>
        <end position="115"/>
    </location>
</feature>
<dbReference type="SUPFAM" id="SSF57850">
    <property type="entry name" value="RING/U-box"/>
    <property type="match status" value="1"/>
</dbReference>
<dbReference type="Ensembl" id="ENSCINT00000001493.3">
    <property type="protein sequence ID" value="ENSCINP00000001493.3"/>
    <property type="gene ID" value="ENSCING00000000821.3"/>
</dbReference>
<reference evidence="10" key="2">
    <citation type="submission" date="2025-08" db="UniProtKB">
        <authorList>
            <consortium name="Ensembl"/>
        </authorList>
    </citation>
    <scope>IDENTIFICATION</scope>
</reference>
<evidence type="ECO:0000256" key="1">
    <source>
        <dbReference type="ARBA" id="ARBA00004127"/>
    </source>
</evidence>
<dbReference type="PROSITE" id="PS51292">
    <property type="entry name" value="ZF_RING_CH"/>
    <property type="match status" value="1"/>
</dbReference>
<feature type="compositionally biased region" description="Basic and acidic residues" evidence="8">
    <location>
        <begin position="87"/>
        <end position="96"/>
    </location>
</feature>
<dbReference type="Pfam" id="PF12906">
    <property type="entry name" value="RINGv"/>
    <property type="match status" value="1"/>
</dbReference>
<evidence type="ECO:0000256" key="2">
    <source>
        <dbReference type="ARBA" id="ARBA00004177"/>
    </source>
</evidence>
<organism evidence="10 11">
    <name type="scientific">Ciona intestinalis</name>
    <name type="common">Transparent sea squirt</name>
    <name type="synonym">Ascidia intestinalis</name>
    <dbReference type="NCBI Taxonomy" id="7719"/>
    <lineage>
        <taxon>Eukaryota</taxon>
        <taxon>Metazoa</taxon>
        <taxon>Chordata</taxon>
        <taxon>Tunicata</taxon>
        <taxon>Ascidiacea</taxon>
        <taxon>Phlebobranchia</taxon>
        <taxon>Cionidae</taxon>
        <taxon>Ciona</taxon>
    </lineage>
</organism>
<keyword evidence="7" id="KW-0391">Immunity</keyword>
<dbReference type="InParanoid" id="F6RJ60"/>
<dbReference type="AlphaFoldDB" id="F6RJ60"/>
<feature type="region of interest" description="Disordered" evidence="8">
    <location>
        <begin position="87"/>
        <end position="156"/>
    </location>
</feature>
<evidence type="ECO:0000259" key="9">
    <source>
        <dbReference type="PROSITE" id="PS51292"/>
    </source>
</evidence>
<accession>F6RJ60</accession>
<comment type="subcellular location">
    <subcellularLocation>
        <location evidence="1">Endomembrane system</location>
        <topology evidence="1">Multi-pass membrane protein</topology>
    </subcellularLocation>
    <subcellularLocation>
        <location evidence="2">Endosome</location>
    </subcellularLocation>
    <subcellularLocation>
        <location evidence="3">Lysosome membrane</location>
    </subcellularLocation>
</comment>
<dbReference type="GO" id="GO:0005765">
    <property type="term" value="C:lysosomal membrane"/>
    <property type="evidence" value="ECO:0007669"/>
    <property type="project" value="UniProtKB-SubCell"/>
</dbReference>
<dbReference type="InterPro" id="IPR011016">
    <property type="entry name" value="Znf_RING-CH"/>
</dbReference>
<dbReference type="Proteomes" id="UP000008144">
    <property type="component" value="Unassembled WGS sequence"/>
</dbReference>
<evidence type="ECO:0000256" key="5">
    <source>
        <dbReference type="ARBA" id="ARBA00022771"/>
    </source>
</evidence>
<protein>
    <submittedName>
        <fullName evidence="10">Uncharacterized LOC100180123</fullName>
    </submittedName>
</protein>
<evidence type="ECO:0000256" key="4">
    <source>
        <dbReference type="ARBA" id="ARBA00022723"/>
    </source>
</evidence>
<evidence type="ECO:0000313" key="10">
    <source>
        <dbReference type="Ensembl" id="ENSCINP00000001493.3"/>
    </source>
</evidence>
<evidence type="ECO:0000256" key="7">
    <source>
        <dbReference type="ARBA" id="ARBA00022859"/>
    </source>
</evidence>
<dbReference type="Gene3D" id="3.30.40.10">
    <property type="entry name" value="Zinc/RING finger domain, C3HC4 (zinc finger)"/>
    <property type="match status" value="1"/>
</dbReference>
<keyword evidence="6" id="KW-0862">Zinc</keyword>
<proteinExistence type="predicted"/>
<evidence type="ECO:0000313" key="11">
    <source>
        <dbReference type="Proteomes" id="UP000008144"/>
    </source>
</evidence>
<dbReference type="GO" id="GO:0005768">
    <property type="term" value="C:endosome"/>
    <property type="evidence" value="ECO:0007669"/>
    <property type="project" value="UniProtKB-SubCell"/>
</dbReference>
<feature type="compositionally biased region" description="Polar residues" evidence="8">
    <location>
        <begin position="123"/>
        <end position="156"/>
    </location>
</feature>
<feature type="domain" description="RING-CH-type" evidence="9">
    <location>
        <begin position="177"/>
        <end position="225"/>
    </location>
</feature>
<dbReference type="SMART" id="SM00744">
    <property type="entry name" value="RINGv"/>
    <property type="match status" value="1"/>
</dbReference>
<evidence type="ECO:0000256" key="8">
    <source>
        <dbReference type="SAM" id="MobiDB-lite"/>
    </source>
</evidence>
<evidence type="ECO:0000256" key="3">
    <source>
        <dbReference type="ARBA" id="ARBA00004656"/>
    </source>
</evidence>
<sequence>MNVNGGVGTVNTDESVNSFTPLISNLVVGNQRETRKMENKNDDSIELVRFKQSSSTSDCDVTDEAGCDVTNVVDCDVIKAAQVDSEHVTDNERVNDDGSSLCSVDVQDTQPSSPESKNDKVLQKTTQTSSLSDSFNDDVASSTHRPPSKSHTCESCGQLMRQPTTTTQSDNSICTAIQSTSVDACRICHCETDNELGPLIAPCKCKGTLEFVHQSCLQQWIKSSG</sequence>
<keyword evidence="11" id="KW-1185">Reference proteome</keyword>
<evidence type="ECO:0000256" key="6">
    <source>
        <dbReference type="ARBA" id="ARBA00022833"/>
    </source>
</evidence>
<dbReference type="GO" id="GO:0002376">
    <property type="term" value="P:immune system process"/>
    <property type="evidence" value="ECO:0007669"/>
    <property type="project" value="UniProtKB-KW"/>
</dbReference>